<comment type="caution">
    <text evidence="2">The sequence shown here is derived from an EMBL/GenBank/DDBJ whole genome shotgun (WGS) entry which is preliminary data.</text>
</comment>
<gene>
    <name evidence="2" type="ORF">G6731_01000</name>
</gene>
<proteinExistence type="predicted"/>
<dbReference type="EMBL" id="JAANEY010000001">
    <property type="protein sequence ID" value="MBT8550539.1"/>
    <property type="molecule type" value="Genomic_DNA"/>
</dbReference>
<feature type="region of interest" description="Disordered" evidence="1">
    <location>
        <begin position="64"/>
        <end position="83"/>
    </location>
</feature>
<organism evidence="2 3">
    <name type="scientific">Polynucleobacter paneuropaeus</name>
    <dbReference type="NCBI Taxonomy" id="2527775"/>
    <lineage>
        <taxon>Bacteria</taxon>
        <taxon>Pseudomonadati</taxon>
        <taxon>Pseudomonadota</taxon>
        <taxon>Betaproteobacteria</taxon>
        <taxon>Burkholderiales</taxon>
        <taxon>Burkholderiaceae</taxon>
        <taxon>Polynucleobacter</taxon>
    </lineage>
</organism>
<evidence type="ECO:0000313" key="2">
    <source>
        <dbReference type="EMBL" id="MBT8550539.1"/>
    </source>
</evidence>
<feature type="compositionally biased region" description="Polar residues" evidence="1">
    <location>
        <begin position="73"/>
        <end position="83"/>
    </location>
</feature>
<name>A0A9Q2ZV76_9BURK</name>
<dbReference type="Proteomes" id="UP000783102">
    <property type="component" value="Unassembled WGS sequence"/>
</dbReference>
<reference evidence="2" key="1">
    <citation type="journal article" date="2021" name="Genome Biol. Evol.">
        <title>Continental-Scale Gene Flow Prevents Allopatric Divergence of Pelagic Freshwater Bacteria.</title>
        <authorList>
            <person name="Hoetzinger M."/>
            <person name="Pitt A."/>
            <person name="Huemer A."/>
            <person name="Hahn M.W."/>
        </authorList>
    </citation>
    <scope>NUCLEOTIDE SEQUENCE</scope>
    <source>
        <strain evidence="2">SM1-W8</strain>
    </source>
</reference>
<evidence type="ECO:0000313" key="3">
    <source>
        <dbReference type="Proteomes" id="UP000783102"/>
    </source>
</evidence>
<protein>
    <submittedName>
        <fullName evidence="2">Uncharacterized protein</fullName>
    </submittedName>
</protein>
<sequence length="83" mass="9800">MHRIKHKHINYSKQYLEVAMCHISQHNFNDMKIEEVIKPPTPQQQRIKSLQLQKDNVAKQLKAERDRQKIAKAQQTINSVKLG</sequence>
<evidence type="ECO:0000256" key="1">
    <source>
        <dbReference type="SAM" id="MobiDB-lite"/>
    </source>
</evidence>
<dbReference type="AlphaFoldDB" id="A0A9Q2ZV76"/>
<accession>A0A9Q2ZV76</accession>